<dbReference type="GO" id="GO:0005737">
    <property type="term" value="C:cytoplasm"/>
    <property type="evidence" value="ECO:0007669"/>
    <property type="project" value="UniProtKB-SubCell"/>
</dbReference>
<dbReference type="GO" id="GO:0009318">
    <property type="term" value="C:exodeoxyribonuclease VII complex"/>
    <property type="evidence" value="ECO:0007669"/>
    <property type="project" value="UniProtKB-UniRule"/>
</dbReference>
<comment type="subunit">
    <text evidence="5">Heterooligomer composed of large and small subunits.</text>
</comment>
<dbReference type="RefSeq" id="WP_369044978.1">
    <property type="nucleotide sequence ID" value="NZ_CP163302.1"/>
</dbReference>
<dbReference type="Pfam" id="PF13742">
    <property type="entry name" value="tRNA_anti_2"/>
    <property type="match status" value="1"/>
</dbReference>
<evidence type="ECO:0000256" key="4">
    <source>
        <dbReference type="ARBA" id="ARBA00022839"/>
    </source>
</evidence>
<dbReference type="PANTHER" id="PTHR30008:SF0">
    <property type="entry name" value="EXODEOXYRIBONUCLEASE 7 LARGE SUBUNIT"/>
    <property type="match status" value="1"/>
</dbReference>
<evidence type="ECO:0000256" key="7">
    <source>
        <dbReference type="SAM" id="MobiDB-lite"/>
    </source>
</evidence>
<dbReference type="EC" id="3.1.11.6" evidence="5"/>
<evidence type="ECO:0000259" key="9">
    <source>
        <dbReference type="Pfam" id="PF13742"/>
    </source>
</evidence>
<dbReference type="EMBL" id="CP163302">
    <property type="protein sequence ID" value="XDP44197.1"/>
    <property type="molecule type" value="Genomic_DNA"/>
</dbReference>
<evidence type="ECO:0000256" key="6">
    <source>
        <dbReference type="RuleBase" id="RU004355"/>
    </source>
</evidence>
<evidence type="ECO:0000313" key="10">
    <source>
        <dbReference type="EMBL" id="XDP44197.1"/>
    </source>
</evidence>
<proteinExistence type="inferred from homology"/>
<comment type="function">
    <text evidence="5">Bidirectionally degrades single-stranded DNA into large acid-insoluble oligonucleotides, which are then degraded further into small acid-soluble oligonucleotides.</text>
</comment>
<feature type="domain" description="Exonuclease VII large subunit C-terminal" evidence="8">
    <location>
        <begin position="170"/>
        <end position="388"/>
    </location>
</feature>
<evidence type="ECO:0000259" key="8">
    <source>
        <dbReference type="Pfam" id="PF02601"/>
    </source>
</evidence>
<feature type="region of interest" description="Disordered" evidence="7">
    <location>
        <begin position="1"/>
        <end position="54"/>
    </location>
</feature>
<keyword evidence="1 5" id="KW-0963">Cytoplasm</keyword>
<organism evidence="10">
    <name type="scientific">Sinomonas puerhi</name>
    <dbReference type="NCBI Taxonomy" id="3238584"/>
    <lineage>
        <taxon>Bacteria</taxon>
        <taxon>Bacillati</taxon>
        <taxon>Actinomycetota</taxon>
        <taxon>Actinomycetes</taxon>
        <taxon>Micrococcales</taxon>
        <taxon>Micrococcaceae</taxon>
        <taxon>Sinomonas</taxon>
    </lineage>
</organism>
<dbReference type="InterPro" id="IPR003753">
    <property type="entry name" value="Exonuc_VII_L"/>
</dbReference>
<dbReference type="NCBIfam" id="TIGR00237">
    <property type="entry name" value="xseA"/>
    <property type="match status" value="1"/>
</dbReference>
<dbReference type="GO" id="GO:0003676">
    <property type="term" value="F:nucleic acid binding"/>
    <property type="evidence" value="ECO:0007669"/>
    <property type="project" value="InterPro"/>
</dbReference>
<comment type="similarity">
    <text evidence="5 6">Belongs to the XseA family.</text>
</comment>
<comment type="subcellular location">
    <subcellularLocation>
        <location evidence="5 6">Cytoplasm</location>
    </subcellularLocation>
</comment>
<evidence type="ECO:0000256" key="5">
    <source>
        <dbReference type="HAMAP-Rule" id="MF_00378"/>
    </source>
</evidence>
<keyword evidence="2 5" id="KW-0540">Nuclease</keyword>
<dbReference type="InterPro" id="IPR020579">
    <property type="entry name" value="Exonuc_VII_lsu_C"/>
</dbReference>
<feature type="region of interest" description="Disordered" evidence="7">
    <location>
        <begin position="442"/>
        <end position="468"/>
    </location>
</feature>
<keyword evidence="4 5" id="KW-0269">Exonuclease</keyword>
<dbReference type="GO" id="GO:0006308">
    <property type="term" value="P:DNA catabolic process"/>
    <property type="evidence" value="ECO:0007669"/>
    <property type="project" value="UniProtKB-UniRule"/>
</dbReference>
<feature type="domain" description="OB-fold nucleic acid binding" evidence="9">
    <location>
        <begin position="56"/>
        <end position="147"/>
    </location>
</feature>
<evidence type="ECO:0000256" key="1">
    <source>
        <dbReference type="ARBA" id="ARBA00022490"/>
    </source>
</evidence>
<name>A0AB39KZP5_9MICC</name>
<dbReference type="AlphaFoldDB" id="A0AB39KZP5"/>
<dbReference type="HAMAP" id="MF_00378">
    <property type="entry name" value="Exonuc_7_L"/>
    <property type="match status" value="1"/>
</dbReference>
<reference evidence="10" key="1">
    <citation type="submission" date="2024-07" db="EMBL/GenBank/DDBJ databases">
        <authorList>
            <person name="fu j."/>
        </authorList>
    </citation>
    <scope>NUCLEOTIDE SEQUENCE</scope>
    <source>
        <strain evidence="10">P10A9</strain>
    </source>
</reference>
<gene>
    <name evidence="5 10" type="primary">xseA</name>
    <name evidence="10" type="ORF">AB5L97_13005</name>
</gene>
<dbReference type="CDD" id="cd04489">
    <property type="entry name" value="ExoVII_LU_OBF"/>
    <property type="match status" value="1"/>
</dbReference>
<dbReference type="InterPro" id="IPR025824">
    <property type="entry name" value="OB-fold_nuc-bd_dom"/>
</dbReference>
<evidence type="ECO:0000256" key="3">
    <source>
        <dbReference type="ARBA" id="ARBA00022801"/>
    </source>
</evidence>
<accession>A0AB39KZP5</accession>
<keyword evidence="3 5" id="KW-0378">Hydrolase</keyword>
<evidence type="ECO:0000256" key="2">
    <source>
        <dbReference type="ARBA" id="ARBA00022722"/>
    </source>
</evidence>
<dbReference type="KEGG" id="spue:AB5L97_13005"/>
<dbReference type="Pfam" id="PF02601">
    <property type="entry name" value="Exonuc_VII_L"/>
    <property type="match status" value="1"/>
</dbReference>
<dbReference type="GO" id="GO:0008855">
    <property type="term" value="F:exodeoxyribonuclease VII activity"/>
    <property type="evidence" value="ECO:0007669"/>
    <property type="project" value="UniProtKB-UniRule"/>
</dbReference>
<comment type="catalytic activity">
    <reaction evidence="5 6">
        <text>Exonucleolytic cleavage in either 5'- to 3'- or 3'- to 5'-direction to yield nucleoside 5'-phosphates.</text>
        <dbReference type="EC" id="3.1.11.6"/>
    </reaction>
</comment>
<sequence length="468" mass="50742">MDESTDGNPGPVGQDVSGTDPSGTDVPDSGAGADPRGASTLPERAADTTPENPWPLHVLSRKLKEHIERSPQVWIEGQVIEMNRRGQTAYLTLRDVDAEISLPASAWGTVMARLREPIQRGSRVVALVKPEMWLKTGRLSMAVRDMRPVGLGDLLARIENLRQALGAEGLFADERKKALPLLPHRIGLITGRDSDAEKDVLRNAALRWPAVAFEVREVAVQGSSAVSEVLAALRELDAHPEVDVIVIARGGGSLEDLLPFSNEALVRAVSEASTPVVSAIGHEADRPILDDVADLRASTPTDAAKRIVPDVAEELLRVRQCRDRIDRQVRLFVERESERLASIRTRPVLASPQTFVEVRHEELERLRVRSHAAVSGAVVRAADAVAHLRAQIRALSPQQTLDRGYSVVQLLDGPDAAVIRSPQDAPSGTALRVRLARGTIGARSEGQLPDITHRDDTTTLSHEGSAHA</sequence>
<dbReference type="PANTHER" id="PTHR30008">
    <property type="entry name" value="EXODEOXYRIBONUCLEASE 7 LARGE SUBUNIT"/>
    <property type="match status" value="1"/>
</dbReference>
<protein>
    <recommendedName>
        <fullName evidence="5">Exodeoxyribonuclease 7 large subunit</fullName>
        <ecNumber evidence="5">3.1.11.6</ecNumber>
    </recommendedName>
    <alternativeName>
        <fullName evidence="5">Exodeoxyribonuclease VII large subunit</fullName>
        <shortName evidence="5">Exonuclease VII large subunit</shortName>
    </alternativeName>
</protein>